<dbReference type="EMBL" id="BSPO01000002">
    <property type="protein sequence ID" value="GLS83257.1"/>
    <property type="molecule type" value="Genomic_DNA"/>
</dbReference>
<dbReference type="RefSeq" id="WP_095497181.1">
    <property type="nucleotide sequence ID" value="NZ_BSPO01000002.1"/>
</dbReference>
<sequence>MNTVFLLMAEYEKAVLPLDEICESYFGCTPKVAARKAASCELPIPAFRQGNTQKSKWAVHVHDLAAFIDTQRQVASSNWQRVNG</sequence>
<name>A0AA37TKN7_9GAMM</name>
<reference evidence="1 2" key="1">
    <citation type="journal article" date="2014" name="Int. J. Syst. Evol. Microbiol.">
        <title>Complete genome sequence of Corynebacterium casei LMG S-19264T (=DSM 44701T), isolated from a smear-ripened cheese.</title>
        <authorList>
            <consortium name="US DOE Joint Genome Institute (JGI-PGF)"/>
            <person name="Walter F."/>
            <person name="Albersmeier A."/>
            <person name="Kalinowski J."/>
            <person name="Ruckert C."/>
        </authorList>
    </citation>
    <scope>NUCLEOTIDE SEQUENCE [LARGE SCALE GENOMIC DNA]</scope>
    <source>
        <strain evidence="1 2">NBRC 112785</strain>
    </source>
</reference>
<comment type="caution">
    <text evidence="1">The sequence shown here is derived from an EMBL/GenBank/DDBJ whole genome shotgun (WGS) entry which is preliminary data.</text>
</comment>
<evidence type="ECO:0000313" key="1">
    <source>
        <dbReference type="EMBL" id="GLS83257.1"/>
    </source>
</evidence>
<dbReference type="Proteomes" id="UP001157439">
    <property type="component" value="Unassembled WGS sequence"/>
</dbReference>
<keyword evidence="2" id="KW-1185">Reference proteome</keyword>
<dbReference type="InterPro" id="IPR020518">
    <property type="entry name" value="Tscrpt_reg_PrtN"/>
</dbReference>
<evidence type="ECO:0000313" key="2">
    <source>
        <dbReference type="Proteomes" id="UP001157439"/>
    </source>
</evidence>
<protein>
    <recommendedName>
        <fullName evidence="3">Pyocin activator protein PrtN</fullName>
    </recommendedName>
</protein>
<dbReference type="Pfam" id="PF11112">
    <property type="entry name" value="PyocinActivator"/>
    <property type="match status" value="1"/>
</dbReference>
<proteinExistence type="predicted"/>
<gene>
    <name evidence="1" type="ORF">GCM10007894_12340</name>
</gene>
<dbReference type="GO" id="GO:0006355">
    <property type="term" value="P:regulation of DNA-templated transcription"/>
    <property type="evidence" value="ECO:0007669"/>
    <property type="project" value="InterPro"/>
</dbReference>
<accession>A0AA37TKN7</accession>
<dbReference type="AlphaFoldDB" id="A0AA37TKN7"/>
<evidence type="ECO:0008006" key="3">
    <source>
        <dbReference type="Google" id="ProtNLM"/>
    </source>
</evidence>
<organism evidence="1 2">
    <name type="scientific">Paraferrimonas haliotis</name>
    <dbReference type="NCBI Taxonomy" id="2013866"/>
    <lineage>
        <taxon>Bacteria</taxon>
        <taxon>Pseudomonadati</taxon>
        <taxon>Pseudomonadota</taxon>
        <taxon>Gammaproteobacteria</taxon>
        <taxon>Alteromonadales</taxon>
        <taxon>Ferrimonadaceae</taxon>
        <taxon>Paraferrimonas</taxon>
    </lineage>
</organism>